<protein>
    <submittedName>
        <fullName evidence="2">Tripartite tricarboxylate transporter substrate binding protein</fullName>
    </submittedName>
</protein>
<proteinExistence type="inferred from homology"/>
<dbReference type="InterPro" id="IPR042100">
    <property type="entry name" value="Bug_dom1"/>
</dbReference>
<dbReference type="Gene3D" id="3.40.190.10">
    <property type="entry name" value="Periplasmic binding protein-like II"/>
    <property type="match status" value="1"/>
</dbReference>
<dbReference type="PANTHER" id="PTHR42928:SF5">
    <property type="entry name" value="BLR1237 PROTEIN"/>
    <property type="match status" value="1"/>
</dbReference>
<evidence type="ECO:0000313" key="2">
    <source>
        <dbReference type="EMBL" id="MCJ0764634.1"/>
    </source>
</evidence>
<evidence type="ECO:0000313" key="3">
    <source>
        <dbReference type="Proteomes" id="UP001139447"/>
    </source>
</evidence>
<dbReference type="EMBL" id="JALGBI010000002">
    <property type="protein sequence ID" value="MCJ0764634.1"/>
    <property type="molecule type" value="Genomic_DNA"/>
</dbReference>
<dbReference type="PIRSF" id="PIRSF017082">
    <property type="entry name" value="YflP"/>
    <property type="match status" value="1"/>
</dbReference>
<dbReference type="RefSeq" id="WP_243307524.1">
    <property type="nucleotide sequence ID" value="NZ_JALGBI010000002.1"/>
</dbReference>
<dbReference type="AlphaFoldDB" id="A0A9X1VWN9"/>
<evidence type="ECO:0000256" key="1">
    <source>
        <dbReference type="ARBA" id="ARBA00006987"/>
    </source>
</evidence>
<reference evidence="2" key="1">
    <citation type="submission" date="2022-03" db="EMBL/GenBank/DDBJ databases">
        <authorList>
            <person name="Woo C.Y."/>
        </authorList>
    </citation>
    <scope>NUCLEOTIDE SEQUENCE</scope>
    <source>
        <strain evidence="2">CYS-02</strain>
    </source>
</reference>
<sequence>MLNRLRVTSRRSAAIAVAIALALAMGLVFAQARSYPAKPIRVLIPFAAGGALDAVGRPLGEAFQRTTGQPWVIDNLGGAGGTIATQQIARAPNDGYQLLLASNGQISVAPYVYPSLPYNPERDLAPIVHIVDSSAVLYAGVNSPYRTVQDVLAKARSMPGAVNFAHTGSGSVSHLAMELLAKEAKVKFTAVPYKGASMALPDLASGQVPLLFTYVSSARSMVDSGRVRPIAVAAEKRLESLPDVPTFAEAGLPQVVAKLWIGLMAPRGTPQPVVDFMSREVNALLGTPDMKKRLEPQGLEVKGGSIDQFQQMIAEDSARWRELSKVVDLSPK</sequence>
<accession>A0A9X1VWN9</accession>
<organism evidence="2 3">
    <name type="scientific">Variovorax terrae</name>
    <dbReference type="NCBI Taxonomy" id="2923278"/>
    <lineage>
        <taxon>Bacteria</taxon>
        <taxon>Pseudomonadati</taxon>
        <taxon>Pseudomonadota</taxon>
        <taxon>Betaproteobacteria</taxon>
        <taxon>Burkholderiales</taxon>
        <taxon>Comamonadaceae</taxon>
        <taxon>Variovorax</taxon>
    </lineage>
</organism>
<dbReference type="SUPFAM" id="SSF53850">
    <property type="entry name" value="Periplasmic binding protein-like II"/>
    <property type="match status" value="1"/>
</dbReference>
<comment type="caution">
    <text evidence="2">The sequence shown here is derived from an EMBL/GenBank/DDBJ whole genome shotgun (WGS) entry which is preliminary data.</text>
</comment>
<keyword evidence="3" id="KW-1185">Reference proteome</keyword>
<dbReference type="Gene3D" id="3.40.190.150">
    <property type="entry name" value="Bordetella uptake gene, domain 1"/>
    <property type="match status" value="1"/>
</dbReference>
<dbReference type="Pfam" id="PF03401">
    <property type="entry name" value="TctC"/>
    <property type="match status" value="1"/>
</dbReference>
<dbReference type="PANTHER" id="PTHR42928">
    <property type="entry name" value="TRICARBOXYLATE-BINDING PROTEIN"/>
    <property type="match status" value="1"/>
</dbReference>
<comment type="similarity">
    <text evidence="1">Belongs to the UPF0065 (bug) family.</text>
</comment>
<dbReference type="InterPro" id="IPR005064">
    <property type="entry name" value="BUG"/>
</dbReference>
<dbReference type="Proteomes" id="UP001139447">
    <property type="component" value="Unassembled WGS sequence"/>
</dbReference>
<gene>
    <name evidence="2" type="ORF">MMF98_15555</name>
</gene>
<name>A0A9X1VWN9_9BURK</name>
<dbReference type="CDD" id="cd07012">
    <property type="entry name" value="PBP2_Bug_TTT"/>
    <property type="match status" value="1"/>
</dbReference>